<name>A0A7J8A831_PIPKU</name>
<protein>
    <submittedName>
        <fullName evidence="1">Uncharacterized protein</fullName>
    </submittedName>
</protein>
<evidence type="ECO:0000313" key="1">
    <source>
        <dbReference type="EMBL" id="KAF6382445.1"/>
    </source>
</evidence>
<proteinExistence type="predicted"/>
<dbReference type="Proteomes" id="UP000558488">
    <property type="component" value="Unassembled WGS sequence"/>
</dbReference>
<evidence type="ECO:0000313" key="2">
    <source>
        <dbReference type="Proteomes" id="UP000558488"/>
    </source>
</evidence>
<accession>A0A7J8A831</accession>
<dbReference type="EMBL" id="JACAGB010000002">
    <property type="protein sequence ID" value="KAF6382445.1"/>
    <property type="molecule type" value="Genomic_DNA"/>
</dbReference>
<dbReference type="AlphaFoldDB" id="A0A7J8A831"/>
<reference evidence="1 2" key="1">
    <citation type="journal article" date="2020" name="Nature">
        <title>Six reference-quality genomes reveal evolution of bat adaptations.</title>
        <authorList>
            <person name="Jebb D."/>
            <person name="Huang Z."/>
            <person name="Pippel M."/>
            <person name="Hughes G.M."/>
            <person name="Lavrichenko K."/>
            <person name="Devanna P."/>
            <person name="Winkler S."/>
            <person name="Jermiin L.S."/>
            <person name="Skirmuntt E.C."/>
            <person name="Katzourakis A."/>
            <person name="Burkitt-Gray L."/>
            <person name="Ray D.A."/>
            <person name="Sullivan K.A.M."/>
            <person name="Roscito J.G."/>
            <person name="Kirilenko B.M."/>
            <person name="Davalos L.M."/>
            <person name="Corthals A.P."/>
            <person name="Power M.L."/>
            <person name="Jones G."/>
            <person name="Ransome R.D."/>
            <person name="Dechmann D.K.N."/>
            <person name="Locatelli A.G."/>
            <person name="Puechmaille S.J."/>
            <person name="Fedrigo O."/>
            <person name="Jarvis E.D."/>
            <person name="Hiller M."/>
            <person name="Vernes S.C."/>
            <person name="Myers E.W."/>
            <person name="Teeling E.C."/>
        </authorList>
    </citation>
    <scope>NUCLEOTIDE SEQUENCE [LARGE SCALE GENOMIC DNA]</scope>
    <source>
        <strain evidence="1">MPipKuh1</strain>
        <tissue evidence="1">Flight muscle</tissue>
    </source>
</reference>
<comment type="caution">
    <text evidence="1">The sequence shown here is derived from an EMBL/GenBank/DDBJ whole genome shotgun (WGS) entry which is preliminary data.</text>
</comment>
<organism evidence="1 2">
    <name type="scientific">Pipistrellus kuhlii</name>
    <name type="common">Kuhl's pipistrelle</name>
    <dbReference type="NCBI Taxonomy" id="59472"/>
    <lineage>
        <taxon>Eukaryota</taxon>
        <taxon>Metazoa</taxon>
        <taxon>Chordata</taxon>
        <taxon>Craniata</taxon>
        <taxon>Vertebrata</taxon>
        <taxon>Euteleostomi</taxon>
        <taxon>Mammalia</taxon>
        <taxon>Eutheria</taxon>
        <taxon>Laurasiatheria</taxon>
        <taxon>Chiroptera</taxon>
        <taxon>Yangochiroptera</taxon>
        <taxon>Vespertilionidae</taxon>
        <taxon>Pipistrellus</taxon>
    </lineage>
</organism>
<keyword evidence="2" id="KW-1185">Reference proteome</keyword>
<gene>
    <name evidence="1" type="ORF">mPipKuh1_008825</name>
</gene>
<sequence length="139" mass="15641">MFLSFLLAEESKEDFFFFGGGGWFIMNRHLNWANRTPAAVIMRSLQPCSTLAACLLTLFGPGAQRVQPSFLKSAQPGRIPGLSHLGPLCCQGRQGLVQLLRSALCLEYQYRGGGRKRRPSTLVLFFCKTYQEPRRRNAN</sequence>